<evidence type="ECO:0000313" key="2">
    <source>
        <dbReference type="Proteomes" id="UP001597196"/>
    </source>
</evidence>
<accession>A0ABW4CD37</accession>
<keyword evidence="2" id="KW-1185">Reference proteome</keyword>
<dbReference type="Proteomes" id="UP001597196">
    <property type="component" value="Unassembled WGS sequence"/>
</dbReference>
<reference evidence="2" key="1">
    <citation type="journal article" date="2019" name="Int. J. Syst. Evol. Microbiol.">
        <title>The Global Catalogue of Microorganisms (GCM) 10K type strain sequencing project: providing services to taxonomists for standard genome sequencing and annotation.</title>
        <authorList>
            <consortium name="The Broad Institute Genomics Platform"/>
            <consortium name="The Broad Institute Genome Sequencing Center for Infectious Disease"/>
            <person name="Wu L."/>
            <person name="Ma J."/>
        </authorList>
    </citation>
    <scope>NUCLEOTIDE SEQUENCE [LARGE SCALE GENOMIC DNA]</scope>
    <source>
        <strain evidence="2">CCM 8980</strain>
    </source>
</reference>
<keyword evidence="1" id="KW-0808">Transferase</keyword>
<gene>
    <name evidence="1" type="ORF">ACFQ4P_00445</name>
</gene>
<organism evidence="1 2">
    <name type="scientific">Lacticaseibacillus mingshuiensis</name>
    <dbReference type="NCBI Taxonomy" id="2799574"/>
    <lineage>
        <taxon>Bacteria</taxon>
        <taxon>Bacillati</taxon>
        <taxon>Bacillota</taxon>
        <taxon>Bacilli</taxon>
        <taxon>Lactobacillales</taxon>
        <taxon>Lactobacillaceae</taxon>
        <taxon>Lacticaseibacillus</taxon>
    </lineage>
</organism>
<dbReference type="RefSeq" id="WP_203625676.1">
    <property type="nucleotide sequence ID" value="NZ_BOLQ01000001.1"/>
</dbReference>
<evidence type="ECO:0000313" key="1">
    <source>
        <dbReference type="EMBL" id="MFD1428714.1"/>
    </source>
</evidence>
<proteinExistence type="predicted"/>
<dbReference type="InterPro" id="IPR029063">
    <property type="entry name" value="SAM-dependent_MTases_sf"/>
</dbReference>
<dbReference type="GO" id="GO:0008168">
    <property type="term" value="F:methyltransferase activity"/>
    <property type="evidence" value="ECO:0007669"/>
    <property type="project" value="UniProtKB-KW"/>
</dbReference>
<comment type="caution">
    <text evidence="1">The sequence shown here is derived from an EMBL/GenBank/DDBJ whole genome shotgun (WGS) entry which is preliminary data.</text>
</comment>
<keyword evidence="1" id="KW-0489">Methyltransferase</keyword>
<sequence length="244" mass="27304">MTYWEKLTALAAPYPALRPQLTAMAAVREALAEPRLPENALPPLGLAPDLFADLLAAHPDAYGQLVAVDHLLRNFRRACAFEYGMWAFVHEALFTQWQALFGPLRYLELAAGNGYVSAGLAAQGNRVIATDSFAWKQESETGRTPLLPLEALPAAAALHRYGDQVDAVVMAWSPDRDPNDVHVLQVLRAYFPHLKFFVIGERFGATDSRLFWQLAEFVPDKRLLALNRALGRFDAVNERIYLMR</sequence>
<protein>
    <submittedName>
        <fullName evidence="1">SAM-dependent methyltransferase</fullName>
    </submittedName>
</protein>
<dbReference type="SUPFAM" id="SSF53335">
    <property type="entry name" value="S-adenosyl-L-methionine-dependent methyltransferases"/>
    <property type="match status" value="1"/>
</dbReference>
<name>A0ABW4CD37_9LACO</name>
<dbReference type="GO" id="GO:0032259">
    <property type="term" value="P:methylation"/>
    <property type="evidence" value="ECO:0007669"/>
    <property type="project" value="UniProtKB-KW"/>
</dbReference>
<dbReference type="EMBL" id="JBHTOC010000001">
    <property type="protein sequence ID" value="MFD1428714.1"/>
    <property type="molecule type" value="Genomic_DNA"/>
</dbReference>